<dbReference type="PANTHER" id="PTHR14932:SF1">
    <property type="entry name" value="RAB-LIKE PROTEIN 6"/>
    <property type="match status" value="1"/>
</dbReference>
<dbReference type="GO" id="GO:0003924">
    <property type="term" value="F:GTPase activity"/>
    <property type="evidence" value="ECO:0007669"/>
    <property type="project" value="InterPro"/>
</dbReference>
<dbReference type="InParanoid" id="H2YS55"/>
<evidence type="ECO:0000313" key="4">
    <source>
        <dbReference type="Proteomes" id="UP000007875"/>
    </source>
</evidence>
<feature type="compositionally biased region" description="Basic and acidic residues" evidence="2">
    <location>
        <begin position="354"/>
        <end position="377"/>
    </location>
</feature>
<proteinExistence type="predicted"/>
<name>H2YS55_CIOSA</name>
<dbReference type="PROSITE" id="PS51419">
    <property type="entry name" value="RAB"/>
    <property type="match status" value="1"/>
</dbReference>
<dbReference type="eggNOG" id="KOG0084">
    <property type="taxonomic scope" value="Eukaryota"/>
</dbReference>
<dbReference type="SUPFAM" id="SSF52540">
    <property type="entry name" value="P-loop containing nucleoside triphosphate hydrolases"/>
    <property type="match status" value="1"/>
</dbReference>
<evidence type="ECO:0000256" key="2">
    <source>
        <dbReference type="SAM" id="MobiDB-lite"/>
    </source>
</evidence>
<protein>
    <recommendedName>
        <fullName evidence="5">RAB, member RAS oncogene family-like 6b</fullName>
    </recommendedName>
</protein>
<dbReference type="InterPro" id="IPR001806">
    <property type="entry name" value="Small_GTPase"/>
</dbReference>
<dbReference type="FunCoup" id="H2YS55">
    <property type="interactions" value="68"/>
</dbReference>
<reference evidence="3" key="2">
    <citation type="submission" date="2025-08" db="UniProtKB">
        <authorList>
            <consortium name="Ensembl"/>
        </authorList>
    </citation>
    <scope>IDENTIFICATION</scope>
</reference>
<dbReference type="Pfam" id="PF08477">
    <property type="entry name" value="Roc"/>
    <property type="match status" value="1"/>
</dbReference>
<dbReference type="Pfam" id="PF00071">
    <property type="entry name" value="Ras"/>
    <property type="match status" value="1"/>
</dbReference>
<dbReference type="Gene3D" id="3.40.50.300">
    <property type="entry name" value="P-loop containing nucleotide triphosphate hydrolases"/>
    <property type="match status" value="1"/>
</dbReference>
<reference evidence="4" key="1">
    <citation type="submission" date="2003-08" db="EMBL/GenBank/DDBJ databases">
        <authorList>
            <person name="Birren B."/>
            <person name="Nusbaum C."/>
            <person name="Abebe A."/>
            <person name="Abouelleil A."/>
            <person name="Adekoya E."/>
            <person name="Ait-zahra M."/>
            <person name="Allen N."/>
            <person name="Allen T."/>
            <person name="An P."/>
            <person name="Anderson M."/>
            <person name="Anderson S."/>
            <person name="Arachchi H."/>
            <person name="Armbruster J."/>
            <person name="Bachantsang P."/>
            <person name="Baldwin J."/>
            <person name="Barry A."/>
            <person name="Bayul T."/>
            <person name="Blitshsteyn B."/>
            <person name="Bloom T."/>
            <person name="Blye J."/>
            <person name="Boguslavskiy L."/>
            <person name="Borowsky M."/>
            <person name="Boukhgalter B."/>
            <person name="Brunache A."/>
            <person name="Butler J."/>
            <person name="Calixte N."/>
            <person name="Calvo S."/>
            <person name="Camarata J."/>
            <person name="Campo K."/>
            <person name="Chang J."/>
            <person name="Cheshatsang Y."/>
            <person name="Citroen M."/>
            <person name="Collymore A."/>
            <person name="Considine T."/>
            <person name="Cook A."/>
            <person name="Cooke P."/>
            <person name="Corum B."/>
            <person name="Cuomo C."/>
            <person name="David R."/>
            <person name="Dawoe T."/>
            <person name="Degray S."/>
            <person name="Dodge S."/>
            <person name="Dooley K."/>
            <person name="Dorje P."/>
            <person name="Dorjee K."/>
            <person name="Dorris L."/>
            <person name="Duffey N."/>
            <person name="Dupes A."/>
            <person name="Elkins T."/>
            <person name="Engels R."/>
            <person name="Erickson J."/>
            <person name="Farina A."/>
            <person name="Faro S."/>
            <person name="Ferreira P."/>
            <person name="Fischer H."/>
            <person name="Fitzgerald M."/>
            <person name="Foley K."/>
            <person name="Gage D."/>
            <person name="Galagan J."/>
            <person name="Gearin G."/>
            <person name="Gnerre S."/>
            <person name="Gnirke A."/>
            <person name="Goyette A."/>
            <person name="Graham J."/>
            <person name="Grandbois E."/>
            <person name="Gyaltsen K."/>
            <person name="Hafez N."/>
            <person name="Hagopian D."/>
            <person name="Hagos B."/>
            <person name="Hall J."/>
            <person name="Hatcher B."/>
            <person name="Heller A."/>
            <person name="Higgins H."/>
            <person name="Honan T."/>
            <person name="Horn A."/>
            <person name="Houde N."/>
            <person name="Hughes L."/>
            <person name="Hulme W."/>
            <person name="Husby E."/>
            <person name="Iliev I."/>
            <person name="Jaffe D."/>
            <person name="Jones C."/>
            <person name="Kamal M."/>
            <person name="Kamat A."/>
            <person name="Kamvysselis M."/>
            <person name="Karlsson E."/>
            <person name="Kells C."/>
            <person name="Kieu A."/>
            <person name="Kisner P."/>
            <person name="Kodira C."/>
            <person name="Kulbokas E."/>
            <person name="Labutti K."/>
            <person name="Lama D."/>
            <person name="Landers T."/>
            <person name="Leger J."/>
            <person name="Levine S."/>
            <person name="Lewis D."/>
            <person name="Lewis T."/>
            <person name="Lindblad-toh K."/>
            <person name="Liu X."/>
            <person name="Lokyitsang T."/>
            <person name="Lokyitsang Y."/>
            <person name="Lucien O."/>
            <person name="Lui A."/>
            <person name="Ma L.J."/>
            <person name="Mabbitt R."/>
            <person name="Macdonald J."/>
            <person name="Maclean C."/>
            <person name="Major J."/>
            <person name="Manning J."/>
            <person name="Marabella R."/>
            <person name="Maru K."/>
            <person name="Matthews C."/>
            <person name="Mauceli E."/>
            <person name="Mccarthy M."/>
            <person name="Mcdonough S."/>
            <person name="Mcghee T."/>
            <person name="Meldrim J."/>
            <person name="Meneus L."/>
            <person name="Mesirov J."/>
            <person name="Mihalev A."/>
            <person name="Mihova T."/>
            <person name="Mikkelsen T."/>
            <person name="Mlenga V."/>
            <person name="Moru K."/>
            <person name="Mozes J."/>
            <person name="Mulrain L."/>
            <person name="Munson G."/>
            <person name="Naylor J."/>
            <person name="Newes C."/>
            <person name="Nguyen C."/>
            <person name="Nguyen N."/>
            <person name="Nguyen T."/>
            <person name="Nicol R."/>
            <person name="Nielsen C."/>
            <person name="Nizzari M."/>
            <person name="Norbu C."/>
            <person name="Norbu N."/>
            <person name="O'donnell P."/>
            <person name="Okoawo O."/>
            <person name="O'leary S."/>
            <person name="Omotosho B."/>
            <person name="O'neill K."/>
            <person name="Osman S."/>
            <person name="Parker S."/>
            <person name="Perrin D."/>
            <person name="Phunkhang P."/>
            <person name="Piqani B."/>
            <person name="Purcell S."/>
            <person name="Rachupka T."/>
            <person name="Ramasamy U."/>
            <person name="Rameau R."/>
            <person name="Ray V."/>
            <person name="Raymond C."/>
            <person name="Retta R."/>
            <person name="Richardson S."/>
            <person name="Rise C."/>
            <person name="Rodriguez J."/>
            <person name="Rogers J."/>
            <person name="Rogov P."/>
            <person name="Rutman M."/>
            <person name="Schupbach R."/>
            <person name="Seaman C."/>
            <person name="Settipalli S."/>
            <person name="Sharpe T."/>
            <person name="Sheridan J."/>
            <person name="Sherpa N."/>
            <person name="Shi J."/>
            <person name="Smirnov S."/>
            <person name="Smith C."/>
            <person name="Sougnez C."/>
            <person name="Spencer B."/>
            <person name="Stalker J."/>
            <person name="Stange-thomann N."/>
            <person name="Stavropoulos S."/>
            <person name="Stetson K."/>
            <person name="Stone C."/>
            <person name="Stone S."/>
            <person name="Stubbs M."/>
            <person name="Talamas J."/>
            <person name="Tchuinga P."/>
            <person name="Tenzing P."/>
            <person name="Tesfaye S."/>
            <person name="Theodore J."/>
            <person name="Thoulutsang Y."/>
            <person name="Topham K."/>
            <person name="Towey S."/>
            <person name="Tsamla T."/>
            <person name="Tsomo N."/>
            <person name="Vallee D."/>
            <person name="Vassiliev H."/>
            <person name="Venkataraman V."/>
            <person name="Vinson J."/>
            <person name="Vo A."/>
            <person name="Wade C."/>
            <person name="Wang S."/>
            <person name="Wangchuk T."/>
            <person name="Wangdi T."/>
            <person name="Whittaker C."/>
            <person name="Wilkinson J."/>
            <person name="Wu Y."/>
            <person name="Wyman D."/>
            <person name="Yadav S."/>
            <person name="Yang S."/>
            <person name="Yang X."/>
            <person name="Yeager S."/>
            <person name="Yee E."/>
            <person name="Young G."/>
            <person name="Zainoun J."/>
            <person name="Zembeck L."/>
            <person name="Zimmer A."/>
            <person name="Zody M."/>
            <person name="Lander E."/>
        </authorList>
    </citation>
    <scope>NUCLEOTIDE SEQUENCE [LARGE SCALE GENOMIC DNA]</scope>
</reference>
<dbReference type="GO" id="GO:0005829">
    <property type="term" value="C:cytosol"/>
    <property type="evidence" value="ECO:0007669"/>
    <property type="project" value="TreeGrafter"/>
</dbReference>
<dbReference type="HOGENOM" id="CLU_012780_1_2_1"/>
<dbReference type="GeneTree" id="ENSGT00390000016002"/>
<dbReference type="SMART" id="SM00175">
    <property type="entry name" value="RAB"/>
    <property type="match status" value="1"/>
</dbReference>
<dbReference type="GO" id="GO:0005634">
    <property type="term" value="C:nucleus"/>
    <property type="evidence" value="ECO:0007669"/>
    <property type="project" value="TreeGrafter"/>
</dbReference>
<dbReference type="AlphaFoldDB" id="H2YS55"/>
<dbReference type="OMA" id="RNAHETD"/>
<evidence type="ECO:0008006" key="5">
    <source>
        <dbReference type="Google" id="ProtNLM"/>
    </source>
</evidence>
<sequence length="576" mass="64486">MFTSIKKWVKNEDNPPSRGATSVSGMQTMRSDLQRKFAKGVQYNLKIIIRGDRNTGKTCLWHRLQGHKFLEEYVPTPEIQAASIHWNYKATDDVVKVDVWDVVDQGKPKKPKETLKLDHKDDEDDELQLDASFLDVYKGAHAVIMVFDITKKWTFNYIERELPKVPPHIPVLILGNHRDMGDHRVISFDEIEALTESIERPPGSAGVSFLETSMKEGFGLKYIHKFINMPFLLLQRESLLKQLETNHLDMESCLEELQYTAASDEHSYEAFKERPKNPPKSTSTPVQSKPDIVNAKPPTPNTTPSTNDCKKPPTTLNIPQTQQAQDSEPISPSGGLFSPSEMSEVPSQPTETTQPEKRGFMSRLFRGDTTTKSDAVKSDPPPVTPPVSNPPPVKSIEEFVPPDEAVDDFLNSISNPADKIRHQDSDESSSDDDGGNPMVAGFQEELDSDDQMPDAAGSHKVYTYSDSDEDYTASTQAKRVTQPKKQSSRGKPASRLSPAQDRRNDSNLQGFMIESDTSDENDAQPPSILPDAESLSENDLAEAESPKSKPSNHIEQNTATQLYKSDSNQYLRNERN</sequence>
<keyword evidence="1" id="KW-0547">Nucleotide-binding</keyword>
<dbReference type="PANTHER" id="PTHR14932">
    <property type="entry name" value="RAS GTPASE-RELATED"/>
    <property type="match status" value="1"/>
</dbReference>
<feature type="compositionally biased region" description="Polar residues" evidence="2">
    <location>
        <begin position="472"/>
        <end position="485"/>
    </location>
</feature>
<organism evidence="3 4">
    <name type="scientific">Ciona savignyi</name>
    <name type="common">Pacific transparent sea squirt</name>
    <dbReference type="NCBI Taxonomy" id="51511"/>
    <lineage>
        <taxon>Eukaryota</taxon>
        <taxon>Metazoa</taxon>
        <taxon>Chordata</taxon>
        <taxon>Tunicata</taxon>
        <taxon>Ascidiacea</taxon>
        <taxon>Phlebobranchia</taxon>
        <taxon>Cionidae</taxon>
        <taxon>Ciona</taxon>
    </lineage>
</organism>
<dbReference type="STRING" id="51511.ENSCSAVP00000008165"/>
<evidence type="ECO:0000313" key="3">
    <source>
        <dbReference type="Ensembl" id="ENSCSAVP00000008165.1"/>
    </source>
</evidence>
<dbReference type="SMART" id="SM00174">
    <property type="entry name" value="RHO"/>
    <property type="match status" value="1"/>
</dbReference>
<dbReference type="Proteomes" id="UP000007875">
    <property type="component" value="Unassembled WGS sequence"/>
</dbReference>
<dbReference type="Ensembl" id="ENSCSAVT00000008273.1">
    <property type="protein sequence ID" value="ENSCSAVP00000008165.1"/>
    <property type="gene ID" value="ENSCSAVG00000004856.1"/>
</dbReference>
<feature type="region of interest" description="Disordered" evidence="2">
    <location>
        <begin position="265"/>
        <end position="576"/>
    </location>
</feature>
<dbReference type="GO" id="GO:0005525">
    <property type="term" value="F:GTP binding"/>
    <property type="evidence" value="ECO:0007669"/>
    <property type="project" value="InterPro"/>
</dbReference>
<accession>H2YS55</accession>
<dbReference type="InterPro" id="IPR040385">
    <property type="entry name" value="RABL6"/>
</dbReference>
<feature type="compositionally biased region" description="Pro residues" evidence="2">
    <location>
        <begin position="379"/>
        <end position="393"/>
    </location>
</feature>
<feature type="compositionally biased region" description="Basic and acidic residues" evidence="2">
    <location>
        <begin position="265"/>
        <end position="276"/>
    </location>
</feature>
<feature type="compositionally biased region" description="Polar residues" evidence="2">
    <location>
        <begin position="314"/>
        <end position="330"/>
    </location>
</feature>
<keyword evidence="4" id="KW-1185">Reference proteome</keyword>
<evidence type="ECO:0000256" key="1">
    <source>
        <dbReference type="ARBA" id="ARBA00022741"/>
    </source>
</evidence>
<dbReference type="InterPro" id="IPR027417">
    <property type="entry name" value="P-loop_NTPase"/>
</dbReference>
<reference evidence="3" key="3">
    <citation type="submission" date="2025-09" db="UniProtKB">
        <authorList>
            <consortium name="Ensembl"/>
        </authorList>
    </citation>
    <scope>IDENTIFICATION</scope>
</reference>
<feature type="compositionally biased region" description="Polar residues" evidence="2">
    <location>
        <begin position="548"/>
        <end position="576"/>
    </location>
</feature>
<dbReference type="PRINTS" id="PR00449">
    <property type="entry name" value="RASTRNSFRMNG"/>
</dbReference>